<dbReference type="SUPFAM" id="SSF50965">
    <property type="entry name" value="Galactose oxidase, central domain"/>
    <property type="match status" value="1"/>
</dbReference>
<dbReference type="SUPFAM" id="SSF81296">
    <property type="entry name" value="E set domains"/>
    <property type="match status" value="1"/>
</dbReference>
<dbReference type="PANTHER" id="PTHR32208">
    <property type="entry name" value="SECRETED PROTEIN-RELATED"/>
    <property type="match status" value="1"/>
</dbReference>
<reference evidence="4 5" key="1">
    <citation type="submission" date="2023-05" db="EMBL/GenBank/DDBJ databases">
        <title>A 100% complete, gapless, phased diploid assembly of the Scenedesmus obliquus UTEX 3031 genome.</title>
        <authorList>
            <person name="Biondi T.C."/>
            <person name="Hanschen E.R."/>
            <person name="Kwon T."/>
            <person name="Eng W."/>
            <person name="Kruse C.P.S."/>
            <person name="Koehler S.I."/>
            <person name="Kunde Y."/>
            <person name="Gleasner C.D."/>
            <person name="You Mak K.T."/>
            <person name="Polle J."/>
            <person name="Hovde B.T."/>
            <person name="Starkenburg S.R."/>
        </authorList>
    </citation>
    <scope>NUCLEOTIDE SEQUENCE [LARGE SCALE GENOMIC DNA]</scope>
    <source>
        <strain evidence="4 5">DOE0152z</strain>
    </source>
</reference>
<keyword evidence="1" id="KW-0732">Signal</keyword>
<dbReference type="Gene3D" id="2.130.10.80">
    <property type="entry name" value="Galactose oxidase/kelch, beta-propeller"/>
    <property type="match status" value="1"/>
</dbReference>
<evidence type="ECO:0008006" key="6">
    <source>
        <dbReference type="Google" id="ProtNLM"/>
    </source>
</evidence>
<dbReference type="PANTHER" id="PTHR32208:SF21">
    <property type="entry name" value="LOW QUALITY PROTEIN: ALDEHYDE OXIDASE GLOX-LIKE"/>
    <property type="match status" value="1"/>
</dbReference>
<dbReference type="InterPro" id="IPR013783">
    <property type="entry name" value="Ig-like_fold"/>
</dbReference>
<dbReference type="InterPro" id="IPR015202">
    <property type="entry name" value="GO-like_E_set"/>
</dbReference>
<feature type="domain" description="Galactose oxidase-like Early set" evidence="3">
    <location>
        <begin position="171"/>
        <end position="271"/>
    </location>
</feature>
<evidence type="ECO:0000259" key="2">
    <source>
        <dbReference type="Pfam" id="PF07250"/>
    </source>
</evidence>
<dbReference type="Proteomes" id="UP001244341">
    <property type="component" value="Chromosome 1b"/>
</dbReference>
<accession>A0ABY8TKT9</accession>
<sequence length="290" mass="31633">MRPGQDTCLEFIVFGGGYADAKLNEELGRCSHIGCDRYAAQWWLCAGVSLRIGLRVTAAGGHVFDDAWQEGVGDLSDGPGYNGGNEPYDSVWIYNPSAPAGRRFSQPGARTRTARLYHATALLTRDGDVFVGGTSNARHFKGSSSFSRTTLGVNEYRNEIYHPPYLFQGNRPRITMQPPTFITYGGSFDLGYGLSAAGNITGVVLQNAGAPTHNYAIGHRSQLLDFRATKSNATHCVLGVTSPAGPNHAPPGHYLLFLLRGDVYSRAAWVQLRKPLGQVRVETYFEQTRS</sequence>
<gene>
    <name evidence="4" type="ORF">OEZ85_009006</name>
</gene>
<keyword evidence="5" id="KW-1185">Reference proteome</keyword>
<evidence type="ECO:0000313" key="5">
    <source>
        <dbReference type="Proteomes" id="UP001244341"/>
    </source>
</evidence>
<proteinExistence type="predicted"/>
<dbReference type="InterPro" id="IPR014756">
    <property type="entry name" value="Ig_E-set"/>
</dbReference>
<evidence type="ECO:0000256" key="1">
    <source>
        <dbReference type="ARBA" id="ARBA00022729"/>
    </source>
</evidence>
<dbReference type="Gene3D" id="2.60.40.10">
    <property type="entry name" value="Immunoglobulins"/>
    <property type="match status" value="1"/>
</dbReference>
<dbReference type="InterPro" id="IPR011043">
    <property type="entry name" value="Gal_Oxase/kelch_b-propeller"/>
</dbReference>
<dbReference type="CDD" id="cd02851">
    <property type="entry name" value="E_set_GO_C"/>
    <property type="match status" value="1"/>
</dbReference>
<dbReference type="Pfam" id="PF07250">
    <property type="entry name" value="Glyoxal_oxid_N"/>
    <property type="match status" value="1"/>
</dbReference>
<evidence type="ECO:0000313" key="4">
    <source>
        <dbReference type="EMBL" id="WIA09615.1"/>
    </source>
</evidence>
<evidence type="ECO:0000259" key="3">
    <source>
        <dbReference type="Pfam" id="PF09118"/>
    </source>
</evidence>
<dbReference type="InterPro" id="IPR009880">
    <property type="entry name" value="Glyoxal_oxidase_N"/>
</dbReference>
<protein>
    <recommendedName>
        <fullName evidence="6">Galactose oxidase-like Early set domain-containing protein</fullName>
    </recommendedName>
</protein>
<dbReference type="Pfam" id="PF09118">
    <property type="entry name" value="GO-like_E_set"/>
    <property type="match status" value="1"/>
</dbReference>
<dbReference type="EMBL" id="CP126208">
    <property type="protein sequence ID" value="WIA09615.1"/>
    <property type="molecule type" value="Genomic_DNA"/>
</dbReference>
<dbReference type="InterPro" id="IPR037293">
    <property type="entry name" value="Gal_Oxidase_central_sf"/>
</dbReference>
<feature type="domain" description="Glyoxal oxidase N-terminal" evidence="2">
    <location>
        <begin position="80"/>
        <end position="157"/>
    </location>
</feature>
<organism evidence="4 5">
    <name type="scientific">Tetradesmus obliquus</name>
    <name type="common">Green alga</name>
    <name type="synonym">Acutodesmus obliquus</name>
    <dbReference type="NCBI Taxonomy" id="3088"/>
    <lineage>
        <taxon>Eukaryota</taxon>
        <taxon>Viridiplantae</taxon>
        <taxon>Chlorophyta</taxon>
        <taxon>core chlorophytes</taxon>
        <taxon>Chlorophyceae</taxon>
        <taxon>CS clade</taxon>
        <taxon>Sphaeropleales</taxon>
        <taxon>Scenedesmaceae</taxon>
        <taxon>Tetradesmus</taxon>
    </lineage>
</organism>
<name>A0ABY8TKT9_TETOB</name>